<organism evidence="3 4">
    <name type="scientific">Plantactinospora soyae</name>
    <dbReference type="NCBI Taxonomy" id="1544732"/>
    <lineage>
        <taxon>Bacteria</taxon>
        <taxon>Bacillati</taxon>
        <taxon>Actinomycetota</taxon>
        <taxon>Actinomycetes</taxon>
        <taxon>Micromonosporales</taxon>
        <taxon>Micromonosporaceae</taxon>
        <taxon>Plantactinospora</taxon>
    </lineage>
</organism>
<feature type="compositionally biased region" description="Low complexity" evidence="1">
    <location>
        <begin position="57"/>
        <end position="88"/>
    </location>
</feature>
<comment type="caution">
    <text evidence="3">The sequence shown here is derived from an EMBL/GenBank/DDBJ whole genome shotgun (WGS) entry which is preliminary data.</text>
</comment>
<feature type="transmembrane region" description="Helical" evidence="2">
    <location>
        <begin position="363"/>
        <end position="381"/>
    </location>
</feature>
<proteinExistence type="predicted"/>
<feature type="region of interest" description="Disordered" evidence="1">
    <location>
        <begin position="1"/>
        <end position="127"/>
    </location>
</feature>
<protein>
    <submittedName>
        <fullName evidence="3">Uncharacterized protein</fullName>
    </submittedName>
</protein>
<gene>
    <name evidence="3" type="ORF">H4W31_002531</name>
</gene>
<feature type="transmembrane region" description="Helical" evidence="2">
    <location>
        <begin position="223"/>
        <end position="242"/>
    </location>
</feature>
<dbReference type="Proteomes" id="UP000649753">
    <property type="component" value="Unassembled WGS sequence"/>
</dbReference>
<evidence type="ECO:0000313" key="3">
    <source>
        <dbReference type="EMBL" id="MBE1486893.1"/>
    </source>
</evidence>
<evidence type="ECO:0000313" key="4">
    <source>
        <dbReference type="Proteomes" id="UP000649753"/>
    </source>
</evidence>
<sequence length="382" mass="38932">MTGSSGGQQPAETQPPEADPAAPGETRTHGGTPPSTQVPTPGRAEPPAADVPGSASDVPAAAAEVSGADDAGPVAVPAPAQRGAAQRATGYEPSPVGPFGGASPMVGSPWVSAPGTVPGPSGIEATTGAPLTMLPQRAPRLSAAEDFAGWDGPTTSMPAARPGSDPTTDDDGEDFWLPIEEVHWDGTPVAPTPRTWYGRPKKPAAEAALPRPPRPPKPQRDPVYGLAGVILFSLLASFFAWVSAEPLWLAVGHGDVGTATVASCTGRGLGQHCRGEFTAADGLFKARDIRLIGVEGRHRTASAQVAARMTGADSQKAYVGAGTGPLHLRWSLGLGVILLCSTGVGWAAGALRLSERRYRRPAALISLAGPLLLTVGFLAAAY</sequence>
<keyword evidence="2" id="KW-0472">Membrane</keyword>
<feature type="transmembrane region" description="Helical" evidence="2">
    <location>
        <begin position="330"/>
        <end position="351"/>
    </location>
</feature>
<keyword evidence="4" id="KW-1185">Reference proteome</keyword>
<accession>A0A927M7P4</accession>
<keyword evidence="2" id="KW-1133">Transmembrane helix</keyword>
<evidence type="ECO:0000256" key="2">
    <source>
        <dbReference type="SAM" id="Phobius"/>
    </source>
</evidence>
<name>A0A927M7P4_9ACTN</name>
<dbReference type="AlphaFoldDB" id="A0A927M7P4"/>
<feature type="region of interest" description="Disordered" evidence="1">
    <location>
        <begin position="187"/>
        <end position="220"/>
    </location>
</feature>
<dbReference type="RefSeq" id="WP_192766837.1">
    <property type="nucleotide sequence ID" value="NZ_JADBEB010000001.1"/>
</dbReference>
<evidence type="ECO:0000256" key="1">
    <source>
        <dbReference type="SAM" id="MobiDB-lite"/>
    </source>
</evidence>
<keyword evidence="2" id="KW-0812">Transmembrane</keyword>
<dbReference type="EMBL" id="JADBEB010000001">
    <property type="protein sequence ID" value="MBE1486893.1"/>
    <property type="molecule type" value="Genomic_DNA"/>
</dbReference>
<reference evidence="3" key="1">
    <citation type="submission" date="2020-10" db="EMBL/GenBank/DDBJ databases">
        <title>Sequencing the genomes of 1000 actinobacteria strains.</title>
        <authorList>
            <person name="Klenk H.-P."/>
        </authorList>
    </citation>
    <scope>NUCLEOTIDE SEQUENCE</scope>
    <source>
        <strain evidence="3">DSM 46832</strain>
    </source>
</reference>